<reference evidence="2 3" key="1">
    <citation type="submission" date="2024-09" db="EMBL/GenBank/DDBJ databases">
        <authorList>
            <person name="Sun Q."/>
            <person name="Mori K."/>
        </authorList>
    </citation>
    <scope>NUCLEOTIDE SEQUENCE [LARGE SCALE GENOMIC DNA]</scope>
    <source>
        <strain evidence="2 3">CICC 11035S</strain>
    </source>
</reference>
<accession>A0ABV6S956</accession>
<sequence length="277" mass="29080">MFLHRLEQGIADAAGMVDQLQRADAQAEATLEVIALTVSDVTARVKTIRELSLDVRQMAINIGLRCRKVEVIGRPVNVIAAEIRSQSDQFDAVIREIDRAEGMLGEVSVRMRMQAEGEVGGGLGLTRSLAAIHDCADRTETAMTDIGRRSHGVTGMLERASALLDEAIAIGETIGDAVMQLAPCGDEDGVSPSGSDGDGDGVAAPGEEEALRELLIAIGRSYTMADERRVHDGFLLPGMTPLAAAAGASALPGAGSDNDGAFDDGLFDDGLFDDGLF</sequence>
<evidence type="ECO:0000313" key="2">
    <source>
        <dbReference type="EMBL" id="MFC0684613.1"/>
    </source>
</evidence>
<dbReference type="RefSeq" id="WP_267224888.1">
    <property type="nucleotide sequence ID" value="NZ_JAPCWC010000048.1"/>
</dbReference>
<gene>
    <name evidence="2" type="ORF">ACFFF8_08390</name>
</gene>
<proteinExistence type="predicted"/>
<name>A0ABV6S956_9SPHN</name>
<keyword evidence="3" id="KW-1185">Reference proteome</keyword>
<dbReference type="Proteomes" id="UP001589858">
    <property type="component" value="Unassembled WGS sequence"/>
</dbReference>
<evidence type="ECO:0000313" key="3">
    <source>
        <dbReference type="Proteomes" id="UP001589858"/>
    </source>
</evidence>
<feature type="compositionally biased region" description="Low complexity" evidence="1">
    <location>
        <begin position="190"/>
        <end position="204"/>
    </location>
</feature>
<dbReference type="EMBL" id="JBHLTM010000027">
    <property type="protein sequence ID" value="MFC0684613.1"/>
    <property type="molecule type" value="Genomic_DNA"/>
</dbReference>
<evidence type="ECO:0008006" key="4">
    <source>
        <dbReference type="Google" id="ProtNLM"/>
    </source>
</evidence>
<evidence type="ECO:0000256" key="1">
    <source>
        <dbReference type="SAM" id="MobiDB-lite"/>
    </source>
</evidence>
<organism evidence="2 3">
    <name type="scientific">Novosphingobium clariflavum</name>
    <dbReference type="NCBI Taxonomy" id="2029884"/>
    <lineage>
        <taxon>Bacteria</taxon>
        <taxon>Pseudomonadati</taxon>
        <taxon>Pseudomonadota</taxon>
        <taxon>Alphaproteobacteria</taxon>
        <taxon>Sphingomonadales</taxon>
        <taxon>Sphingomonadaceae</taxon>
        <taxon>Novosphingobium</taxon>
    </lineage>
</organism>
<feature type="region of interest" description="Disordered" evidence="1">
    <location>
        <begin position="182"/>
        <end position="204"/>
    </location>
</feature>
<protein>
    <recommendedName>
        <fullName evidence="4">Methyl-accepting chemotaxis protein</fullName>
    </recommendedName>
</protein>
<comment type="caution">
    <text evidence="2">The sequence shown here is derived from an EMBL/GenBank/DDBJ whole genome shotgun (WGS) entry which is preliminary data.</text>
</comment>